<dbReference type="InterPro" id="IPR050554">
    <property type="entry name" value="Met_Synthase/Corrinoid"/>
</dbReference>
<feature type="binding site" evidence="12">
    <location>
        <position position="253"/>
    </location>
    <ligand>
        <name>Zn(2+)</name>
        <dbReference type="ChEBI" id="CHEBI:29105"/>
    </ligand>
</feature>
<feature type="domain" description="Hcy-binding" evidence="13">
    <location>
        <begin position="1"/>
        <end position="268"/>
    </location>
</feature>
<dbReference type="EC" id="1.5.1.20" evidence="14"/>
<dbReference type="PROSITE" id="PS50970">
    <property type="entry name" value="HCY"/>
    <property type="match status" value="1"/>
</dbReference>
<dbReference type="SUPFAM" id="SSF82282">
    <property type="entry name" value="Homocysteine S-methyltransferase"/>
    <property type="match status" value="1"/>
</dbReference>
<accession>A0A7X2N1H8</accession>
<proteinExistence type="inferred from homology"/>
<dbReference type="NCBIfam" id="NF006396">
    <property type="entry name" value="PRK08645.1"/>
    <property type="match status" value="1"/>
</dbReference>
<comment type="cofactor">
    <cofactor evidence="12">
        <name>Zn(2+)</name>
        <dbReference type="ChEBI" id="CHEBI:29105"/>
    </cofactor>
</comment>
<dbReference type="Proteomes" id="UP000470082">
    <property type="component" value="Unassembled WGS sequence"/>
</dbReference>
<dbReference type="GO" id="GO:0032259">
    <property type="term" value="P:methylation"/>
    <property type="evidence" value="ECO:0007669"/>
    <property type="project" value="UniProtKB-KW"/>
</dbReference>
<keyword evidence="7" id="KW-0949">S-adenosyl-L-methionine</keyword>
<evidence type="ECO:0000256" key="9">
    <source>
        <dbReference type="ARBA" id="ARBA00022827"/>
    </source>
</evidence>
<organism evidence="14 15">
    <name type="scientific">Floccifex porci</name>
    <dbReference type="NCBI Taxonomy" id="2606629"/>
    <lineage>
        <taxon>Bacteria</taxon>
        <taxon>Bacillati</taxon>
        <taxon>Bacillota</taxon>
        <taxon>Erysipelotrichia</taxon>
        <taxon>Erysipelotrichales</taxon>
        <taxon>Erysipelotrichaceae</taxon>
        <taxon>Floccifex</taxon>
    </lineage>
</organism>
<evidence type="ECO:0000313" key="15">
    <source>
        <dbReference type="Proteomes" id="UP000470082"/>
    </source>
</evidence>
<dbReference type="CDD" id="cd00537">
    <property type="entry name" value="MTHFR"/>
    <property type="match status" value="1"/>
</dbReference>
<dbReference type="GO" id="GO:0046872">
    <property type="term" value="F:metal ion binding"/>
    <property type="evidence" value="ECO:0007669"/>
    <property type="project" value="UniProtKB-KW"/>
</dbReference>
<evidence type="ECO:0000256" key="8">
    <source>
        <dbReference type="ARBA" id="ARBA00022723"/>
    </source>
</evidence>
<keyword evidence="4 12" id="KW-0489">Methyltransferase</keyword>
<dbReference type="SUPFAM" id="SSF51730">
    <property type="entry name" value="FAD-linked oxidoreductase"/>
    <property type="match status" value="1"/>
</dbReference>
<dbReference type="Gene3D" id="3.20.20.330">
    <property type="entry name" value="Homocysteine-binding-like domain"/>
    <property type="match status" value="1"/>
</dbReference>
<dbReference type="Pfam" id="PF02219">
    <property type="entry name" value="MTHFR"/>
    <property type="match status" value="1"/>
</dbReference>
<comment type="pathway">
    <text evidence="2">One-carbon metabolism; tetrahydrofolate interconversion.</text>
</comment>
<dbReference type="EC" id="2.1.1.10" evidence="14"/>
<evidence type="ECO:0000313" key="14">
    <source>
        <dbReference type="EMBL" id="MSS00716.1"/>
    </source>
</evidence>
<dbReference type="InterPro" id="IPR003171">
    <property type="entry name" value="Mehydrof_redctse-like"/>
</dbReference>
<keyword evidence="15" id="KW-1185">Reference proteome</keyword>
<protein>
    <submittedName>
        <fullName evidence="14">Bifunctional homocysteine S-methyltransferase/methylenetetrahydrofolate reductase</fullName>
        <ecNumber evidence="14">1.5.1.20</ecNumber>
        <ecNumber evidence="14">2.1.1.10</ecNumber>
    </submittedName>
</protein>
<evidence type="ECO:0000256" key="12">
    <source>
        <dbReference type="PROSITE-ProRule" id="PRU00333"/>
    </source>
</evidence>
<dbReference type="EMBL" id="VUMM01000001">
    <property type="protein sequence ID" value="MSS00716.1"/>
    <property type="molecule type" value="Genomic_DNA"/>
</dbReference>
<evidence type="ECO:0000256" key="6">
    <source>
        <dbReference type="ARBA" id="ARBA00022679"/>
    </source>
</evidence>
<evidence type="ECO:0000256" key="5">
    <source>
        <dbReference type="ARBA" id="ARBA00022630"/>
    </source>
</evidence>
<keyword evidence="6 12" id="KW-0808">Transferase</keyword>
<keyword evidence="11" id="KW-0170">Cobalt</keyword>
<dbReference type="GO" id="GO:0035999">
    <property type="term" value="P:tetrahydrofolate interconversion"/>
    <property type="evidence" value="ECO:0007669"/>
    <property type="project" value="UniProtKB-UniPathway"/>
</dbReference>
<dbReference type="PANTHER" id="PTHR45833:SF1">
    <property type="entry name" value="METHIONINE SYNTHASE"/>
    <property type="match status" value="1"/>
</dbReference>
<dbReference type="GO" id="GO:0005829">
    <property type="term" value="C:cytosol"/>
    <property type="evidence" value="ECO:0007669"/>
    <property type="project" value="TreeGrafter"/>
</dbReference>
<dbReference type="Pfam" id="PF02574">
    <property type="entry name" value="S-methyl_trans"/>
    <property type="match status" value="1"/>
</dbReference>
<keyword evidence="10 14" id="KW-0560">Oxidoreductase</keyword>
<dbReference type="InterPro" id="IPR029041">
    <property type="entry name" value="FAD-linked_oxidoreductase-like"/>
</dbReference>
<comment type="caution">
    <text evidence="14">The sequence shown here is derived from an EMBL/GenBank/DDBJ whole genome shotgun (WGS) entry which is preliminary data.</text>
</comment>
<reference evidence="14 15" key="1">
    <citation type="submission" date="2019-08" db="EMBL/GenBank/DDBJ databases">
        <title>In-depth cultivation of the pig gut microbiome towards novel bacterial diversity and tailored functional studies.</title>
        <authorList>
            <person name="Wylensek D."/>
            <person name="Hitch T.C.A."/>
            <person name="Clavel T."/>
        </authorList>
    </citation>
    <scope>NUCLEOTIDE SEQUENCE [LARGE SCALE GENOMIC DNA]</scope>
    <source>
        <strain evidence="14 15">LKV-178-WT-2G</strain>
    </source>
</reference>
<evidence type="ECO:0000256" key="7">
    <source>
        <dbReference type="ARBA" id="ARBA00022691"/>
    </source>
</evidence>
<dbReference type="InterPro" id="IPR003726">
    <property type="entry name" value="HCY_dom"/>
</dbReference>
<name>A0A7X2N1H8_9FIRM</name>
<evidence type="ECO:0000256" key="11">
    <source>
        <dbReference type="ARBA" id="ARBA00023285"/>
    </source>
</evidence>
<dbReference type="InterPro" id="IPR036589">
    <property type="entry name" value="HCY_dom_sf"/>
</dbReference>
<dbReference type="GO" id="GO:0004489">
    <property type="term" value="F:methylenetetrahydrofolate reductase [NAD(P)H] activity"/>
    <property type="evidence" value="ECO:0007669"/>
    <property type="project" value="UniProtKB-EC"/>
</dbReference>
<keyword evidence="8 12" id="KW-0479">Metal-binding</keyword>
<feature type="binding site" evidence="12">
    <location>
        <position position="254"/>
    </location>
    <ligand>
        <name>Zn(2+)</name>
        <dbReference type="ChEBI" id="CHEBI:29105"/>
    </ligand>
</feature>
<evidence type="ECO:0000256" key="1">
    <source>
        <dbReference type="ARBA" id="ARBA00001974"/>
    </source>
</evidence>
<evidence type="ECO:0000256" key="3">
    <source>
        <dbReference type="ARBA" id="ARBA00010398"/>
    </source>
</evidence>
<dbReference type="Gene3D" id="3.20.20.220">
    <property type="match status" value="1"/>
</dbReference>
<comment type="cofactor">
    <cofactor evidence="1">
        <name>FAD</name>
        <dbReference type="ChEBI" id="CHEBI:57692"/>
    </cofactor>
</comment>
<evidence type="ECO:0000259" key="13">
    <source>
        <dbReference type="PROSITE" id="PS50970"/>
    </source>
</evidence>
<feature type="binding site" evidence="12">
    <location>
        <position position="191"/>
    </location>
    <ligand>
        <name>Zn(2+)</name>
        <dbReference type="ChEBI" id="CHEBI:29105"/>
    </ligand>
</feature>
<keyword evidence="9" id="KW-0274">FAD</keyword>
<keyword evidence="5" id="KW-0285">Flavoprotein</keyword>
<evidence type="ECO:0000256" key="4">
    <source>
        <dbReference type="ARBA" id="ARBA00022603"/>
    </source>
</evidence>
<gene>
    <name evidence="14" type="ORF">FYJ50_01045</name>
</gene>
<comment type="similarity">
    <text evidence="3">Belongs to the vitamin-B12 dependent methionine synthase family.</text>
</comment>
<dbReference type="AlphaFoldDB" id="A0A7X2N1H8"/>
<dbReference type="UniPathway" id="UPA00193"/>
<dbReference type="GO" id="GO:0008705">
    <property type="term" value="F:methionine synthase activity"/>
    <property type="evidence" value="ECO:0007669"/>
    <property type="project" value="TreeGrafter"/>
</dbReference>
<sequence>MNVKEYLKENRLLFDGSMGTYFTSLHPYCKENVELVSLTHPNWIKEIHENYIKAGSNAIKTNTFCCNRTYISDETVLSDCISTSYDLASQYPAYVFCDIGPVSSEWKSYEEYKWVVDQFLNKGAQYFLFETLSNPIGLNEISSYIKSKNKEAYIICSFSIQSDGYTKEGIHIQDIISSLNKDKIDAIGLNCGCGVHHMHEILKEIGSFIQFISPNAGYPTVVNNRTQYQLDPDYFATEMISMMQKGIKMAGGCCGIMPSHIQALYNKIKQTSLIQSDFKNKKNIVKNSELSESDFFKKLKNHQKVIAVELDPPSNWDLSKFMKGAWQLKEYVDALTIADCPIGRARMDASLLACKVKQECKLDVLPHMTCRDRNLNATKALLLADYAQGIRDVLLITGDPIPSSEKDEVKTVYQHNSRKLASYITSLEQKGLMSHFNLFGALNINAVNFDIQLKLAKEKIQNGMVGLFTQPVLSKEALYNLKRAKEELDVYIMGGIIPVVSYRNAIFMENEINGIHVCDQIIDLYKDLDRMQSETQAIKISGTIMKEIEDYVDGFYLMTPFGRSELMVKIIDFYKQL</sequence>
<keyword evidence="12" id="KW-0862">Zinc</keyword>
<dbReference type="RefSeq" id="WP_154459183.1">
    <property type="nucleotide sequence ID" value="NZ_VUMM01000001.1"/>
</dbReference>
<evidence type="ECO:0000256" key="2">
    <source>
        <dbReference type="ARBA" id="ARBA00004777"/>
    </source>
</evidence>
<dbReference type="GO" id="GO:0050667">
    <property type="term" value="P:homocysteine metabolic process"/>
    <property type="evidence" value="ECO:0007669"/>
    <property type="project" value="TreeGrafter"/>
</dbReference>
<dbReference type="PANTHER" id="PTHR45833">
    <property type="entry name" value="METHIONINE SYNTHASE"/>
    <property type="match status" value="1"/>
</dbReference>
<evidence type="ECO:0000256" key="10">
    <source>
        <dbReference type="ARBA" id="ARBA00023002"/>
    </source>
</evidence>